<accession>A0A2T3AQE5</accession>
<dbReference type="AlphaFoldDB" id="A0A2T3AQE5"/>
<dbReference type="EMBL" id="KZ679018">
    <property type="protein sequence ID" value="PSS08480.1"/>
    <property type="molecule type" value="Genomic_DNA"/>
</dbReference>
<keyword evidence="2" id="KW-1185">Reference proteome</keyword>
<proteinExistence type="predicted"/>
<evidence type="ECO:0000313" key="2">
    <source>
        <dbReference type="Proteomes" id="UP000241818"/>
    </source>
</evidence>
<dbReference type="Proteomes" id="UP000241818">
    <property type="component" value="Unassembled WGS sequence"/>
</dbReference>
<dbReference type="RefSeq" id="XP_024716878.1">
    <property type="nucleotide sequence ID" value="XM_024867771.1"/>
</dbReference>
<dbReference type="InParanoid" id="A0A2T3AQE5"/>
<gene>
    <name evidence="1" type="ORF">M430DRAFT_45439</name>
</gene>
<sequence>MERRHGIMDSRILITTCYSTTMYLSRGEGPRSPTLSGAVSIEHRTARSPETLEGIDRPSAVRPGLASHVSGNPMNAMIAMIALIIAVDGEIRVVSYQGRSFKGIHFKDHADHHGVYYLALSRIYTLRRVFLSGGILHPQYPSAASGYYYLGVSPIDDVCRILAATQGHPTELQPEIPSLGESSDEIIAS</sequence>
<reference evidence="1 2" key="1">
    <citation type="journal article" date="2018" name="New Phytol.">
        <title>Comparative genomics and transcriptomics depict ericoid mycorrhizal fungi as versatile saprotrophs and plant mutualists.</title>
        <authorList>
            <person name="Martino E."/>
            <person name="Morin E."/>
            <person name="Grelet G.A."/>
            <person name="Kuo A."/>
            <person name="Kohler A."/>
            <person name="Daghino S."/>
            <person name="Barry K.W."/>
            <person name="Cichocki N."/>
            <person name="Clum A."/>
            <person name="Dockter R.B."/>
            <person name="Hainaut M."/>
            <person name="Kuo R.C."/>
            <person name="LaButti K."/>
            <person name="Lindahl B.D."/>
            <person name="Lindquist E.A."/>
            <person name="Lipzen A."/>
            <person name="Khouja H.R."/>
            <person name="Magnuson J."/>
            <person name="Murat C."/>
            <person name="Ohm R.A."/>
            <person name="Singer S.W."/>
            <person name="Spatafora J.W."/>
            <person name="Wang M."/>
            <person name="Veneault-Fourrey C."/>
            <person name="Henrissat B."/>
            <person name="Grigoriev I.V."/>
            <person name="Martin F.M."/>
            <person name="Perotto S."/>
        </authorList>
    </citation>
    <scope>NUCLEOTIDE SEQUENCE [LARGE SCALE GENOMIC DNA]</scope>
    <source>
        <strain evidence="1 2">ATCC 22711</strain>
    </source>
</reference>
<dbReference type="GeneID" id="36575852"/>
<name>A0A2T3AQE5_AMORE</name>
<protein>
    <submittedName>
        <fullName evidence="1">Uncharacterized protein</fullName>
    </submittedName>
</protein>
<evidence type="ECO:0000313" key="1">
    <source>
        <dbReference type="EMBL" id="PSS08480.1"/>
    </source>
</evidence>
<organism evidence="1 2">
    <name type="scientific">Amorphotheca resinae ATCC 22711</name>
    <dbReference type="NCBI Taxonomy" id="857342"/>
    <lineage>
        <taxon>Eukaryota</taxon>
        <taxon>Fungi</taxon>
        <taxon>Dikarya</taxon>
        <taxon>Ascomycota</taxon>
        <taxon>Pezizomycotina</taxon>
        <taxon>Leotiomycetes</taxon>
        <taxon>Helotiales</taxon>
        <taxon>Amorphothecaceae</taxon>
        <taxon>Amorphotheca</taxon>
    </lineage>
</organism>